<accession>A0ABR2U5D4</accession>
<feature type="region of interest" description="Disordered" evidence="1">
    <location>
        <begin position="684"/>
        <end position="707"/>
    </location>
</feature>
<feature type="region of interest" description="Disordered" evidence="1">
    <location>
        <begin position="573"/>
        <end position="593"/>
    </location>
</feature>
<feature type="compositionally biased region" description="Basic and acidic residues" evidence="1">
    <location>
        <begin position="444"/>
        <end position="466"/>
    </location>
</feature>
<feature type="region of interest" description="Disordered" evidence="1">
    <location>
        <begin position="443"/>
        <end position="466"/>
    </location>
</feature>
<reference evidence="3 4" key="1">
    <citation type="journal article" date="2024" name="G3 (Bethesda)">
        <title>Genome assembly of Hibiscus sabdariffa L. provides insights into metabolisms of medicinal natural products.</title>
        <authorList>
            <person name="Kim T."/>
        </authorList>
    </citation>
    <scope>NUCLEOTIDE SEQUENCE [LARGE SCALE GENOMIC DNA]</scope>
    <source>
        <strain evidence="3">TK-2024</strain>
        <tissue evidence="3">Old leaves</tissue>
    </source>
</reference>
<feature type="region of interest" description="Disordered" evidence="1">
    <location>
        <begin position="721"/>
        <end position="741"/>
    </location>
</feature>
<feature type="domain" description="Calmodulin-binding" evidence="2">
    <location>
        <begin position="680"/>
        <end position="799"/>
    </location>
</feature>
<feature type="compositionally biased region" description="Low complexity" evidence="1">
    <location>
        <begin position="403"/>
        <end position="412"/>
    </location>
</feature>
<feature type="compositionally biased region" description="Basic and acidic residues" evidence="1">
    <location>
        <begin position="152"/>
        <end position="161"/>
    </location>
</feature>
<dbReference type="InterPro" id="IPR012417">
    <property type="entry name" value="CaM-bd_dom_pln"/>
</dbReference>
<evidence type="ECO:0000259" key="2">
    <source>
        <dbReference type="SMART" id="SM01054"/>
    </source>
</evidence>
<feature type="compositionally biased region" description="Basic and acidic residues" evidence="1">
    <location>
        <begin position="205"/>
        <end position="226"/>
    </location>
</feature>
<feature type="region of interest" description="Disordered" evidence="1">
    <location>
        <begin position="352"/>
        <end position="412"/>
    </location>
</feature>
<comment type="caution">
    <text evidence="3">The sequence shown here is derived from an EMBL/GenBank/DDBJ whole genome shotgun (WGS) entry which is preliminary data.</text>
</comment>
<feature type="region of interest" description="Disordered" evidence="1">
    <location>
        <begin position="484"/>
        <end position="511"/>
    </location>
</feature>
<dbReference type="SMART" id="SM01054">
    <property type="entry name" value="CaM_binding"/>
    <property type="match status" value="1"/>
</dbReference>
<keyword evidence="4" id="KW-1185">Reference proteome</keyword>
<dbReference type="Pfam" id="PF07839">
    <property type="entry name" value="CaM_binding"/>
    <property type="match status" value="1"/>
</dbReference>
<feature type="compositionally biased region" description="Basic and acidic residues" evidence="1">
    <location>
        <begin position="491"/>
        <end position="511"/>
    </location>
</feature>
<evidence type="ECO:0000313" key="3">
    <source>
        <dbReference type="EMBL" id="KAK9044837.1"/>
    </source>
</evidence>
<feature type="compositionally biased region" description="Basic and acidic residues" evidence="1">
    <location>
        <begin position="687"/>
        <end position="707"/>
    </location>
</feature>
<dbReference type="PANTHER" id="PTHR33349:SF41">
    <property type="entry name" value="EMB|CAB62594.1"/>
    <property type="match status" value="1"/>
</dbReference>
<feature type="region of interest" description="Disordered" evidence="1">
    <location>
        <begin position="89"/>
        <end position="305"/>
    </location>
</feature>
<organism evidence="3 4">
    <name type="scientific">Hibiscus sabdariffa</name>
    <name type="common">roselle</name>
    <dbReference type="NCBI Taxonomy" id="183260"/>
    <lineage>
        <taxon>Eukaryota</taxon>
        <taxon>Viridiplantae</taxon>
        <taxon>Streptophyta</taxon>
        <taxon>Embryophyta</taxon>
        <taxon>Tracheophyta</taxon>
        <taxon>Spermatophyta</taxon>
        <taxon>Magnoliopsida</taxon>
        <taxon>eudicotyledons</taxon>
        <taxon>Gunneridae</taxon>
        <taxon>Pentapetalae</taxon>
        <taxon>rosids</taxon>
        <taxon>malvids</taxon>
        <taxon>Malvales</taxon>
        <taxon>Malvaceae</taxon>
        <taxon>Malvoideae</taxon>
        <taxon>Hibiscus</taxon>
    </lineage>
</organism>
<dbReference type="Proteomes" id="UP001396334">
    <property type="component" value="Unassembled WGS sequence"/>
</dbReference>
<proteinExistence type="predicted"/>
<sequence length="812" mass="90084">MSSGGLTVLSRYLQSSQGSCHDICKYGTIVSPGTESKIPMRKVVVPKGDAGQNLERVKKKGISVEVSLDFKIQEPDDHVVINIAETQEGHHGENIKDDLIDTKNSKVSVRPSNSAERPKPGYPAISLEPSPEDPIDIEAMAVEGEAKDEESAETKSGEGEKSQQVIVKPSPDFESPKPVNPECIEGGESSGTDKEFILPEQVLLSRKETDSAVAHAKDSKLRHESKPSSLVGQISPSGKQKSKAPKRKEANIMSTTSLGISGGRNKGEMTISKGTRTSANANKKSVMPPSVSLSPKESGIGVSTMNTKKKKLRVVYHLKQQVKLQGMNAERSENVKGVSDLLDLENVKKLNSEQAKSAESDQNNVVSIMPSSSSKEKQIQNSRPPRAYEKKKMMYRPKGIQASGLPPSLSSFLGRKNLRPSLNGLETTQPSLTSVSSLASLESFRNDTSTEHDKTIAEKKKSSSKMMYKDEPKRALIITLNNKHLPGNKLNSREKEPVDNRNNDNRKAKVEDCTPRRLKFKKRVNADNQNNRVEELTPKRLKFRQRVNADNINGDDQNSRVNEFTPKTLKFKPRITSDNRNGDNQNCRGKDFTPKKLKFMPRVTSDKTNGDNQNSRVKEFKPKRLKFRQRVVAENRNGNNQNSKVKELSPRTLELVVDNMNSDNQNSRVDEFTLMIPKLSQQALDNRNADDQNGRGEDSTPRELIFRQKGVDEKKTGYIQSPKTDTRERNSGGKEAGASCDNDTKIQSEKISLRHRGVNEKKGSGVSYNNIIEQTASRFVETKASKVKALVSAFETVISHLDIGISETNDEN</sequence>
<feature type="compositionally biased region" description="Polar residues" evidence="1">
    <location>
        <begin position="360"/>
        <end position="383"/>
    </location>
</feature>
<dbReference type="PANTHER" id="PTHR33349">
    <property type="entry name" value="EMB|CAB62594.1"/>
    <property type="match status" value="1"/>
</dbReference>
<feature type="compositionally biased region" description="Basic and acidic residues" evidence="1">
    <location>
        <begin position="89"/>
        <end position="104"/>
    </location>
</feature>
<feature type="compositionally biased region" description="Polar residues" evidence="1">
    <location>
        <begin position="291"/>
        <end position="305"/>
    </location>
</feature>
<name>A0ABR2U5D4_9ROSI</name>
<feature type="compositionally biased region" description="Polar residues" evidence="1">
    <location>
        <begin position="272"/>
        <end position="283"/>
    </location>
</feature>
<feature type="compositionally biased region" description="Polar residues" evidence="1">
    <location>
        <begin position="105"/>
        <end position="115"/>
    </location>
</feature>
<protein>
    <recommendedName>
        <fullName evidence="2">Calmodulin-binding domain-containing protein</fullName>
    </recommendedName>
</protein>
<gene>
    <name evidence="3" type="ORF">V6N11_058728</name>
</gene>
<evidence type="ECO:0000313" key="4">
    <source>
        <dbReference type="Proteomes" id="UP001396334"/>
    </source>
</evidence>
<dbReference type="EMBL" id="JBBPBN010000002">
    <property type="protein sequence ID" value="KAK9044837.1"/>
    <property type="molecule type" value="Genomic_DNA"/>
</dbReference>
<feature type="compositionally biased region" description="Polar residues" evidence="1">
    <location>
        <begin position="227"/>
        <end position="239"/>
    </location>
</feature>
<evidence type="ECO:0000256" key="1">
    <source>
        <dbReference type="SAM" id="MobiDB-lite"/>
    </source>
</evidence>